<dbReference type="EMBL" id="VSRR010001984">
    <property type="protein sequence ID" value="MPC28890.1"/>
    <property type="molecule type" value="Genomic_DNA"/>
</dbReference>
<protein>
    <submittedName>
        <fullName evidence="2">Uncharacterized protein</fullName>
    </submittedName>
</protein>
<accession>A0A5B7E4I5</accession>
<feature type="compositionally biased region" description="Acidic residues" evidence="1">
    <location>
        <begin position="92"/>
        <end position="103"/>
    </location>
</feature>
<dbReference type="Proteomes" id="UP000324222">
    <property type="component" value="Unassembled WGS sequence"/>
</dbReference>
<proteinExistence type="predicted"/>
<organism evidence="2 3">
    <name type="scientific">Portunus trituberculatus</name>
    <name type="common">Swimming crab</name>
    <name type="synonym">Neptunus trituberculatus</name>
    <dbReference type="NCBI Taxonomy" id="210409"/>
    <lineage>
        <taxon>Eukaryota</taxon>
        <taxon>Metazoa</taxon>
        <taxon>Ecdysozoa</taxon>
        <taxon>Arthropoda</taxon>
        <taxon>Crustacea</taxon>
        <taxon>Multicrustacea</taxon>
        <taxon>Malacostraca</taxon>
        <taxon>Eumalacostraca</taxon>
        <taxon>Eucarida</taxon>
        <taxon>Decapoda</taxon>
        <taxon>Pleocyemata</taxon>
        <taxon>Brachyura</taxon>
        <taxon>Eubrachyura</taxon>
        <taxon>Portunoidea</taxon>
        <taxon>Portunidae</taxon>
        <taxon>Portuninae</taxon>
        <taxon>Portunus</taxon>
    </lineage>
</organism>
<feature type="compositionally biased region" description="Low complexity" evidence="1">
    <location>
        <begin position="77"/>
        <end position="91"/>
    </location>
</feature>
<evidence type="ECO:0000313" key="2">
    <source>
        <dbReference type="EMBL" id="MPC28890.1"/>
    </source>
</evidence>
<gene>
    <name evidence="2" type="ORF">E2C01_022103</name>
</gene>
<name>A0A5B7E4I5_PORTR</name>
<evidence type="ECO:0000313" key="3">
    <source>
        <dbReference type="Proteomes" id="UP000324222"/>
    </source>
</evidence>
<sequence length="203" mass="22123">MSTQEGTREYHSLRGAMADSCHTRMLDSSCARVIRCSPVEQMMSLARLKKQMCVSWVSSGAMQALRGGGGEEDRLRTTGGTSFFTSVSSESLTDEDEDEDDEDSVSLCGSVLTTVAPGSSMWWREWCDAVEDGSIMEEEEEDSDDGDSFFIFIFFLGRSGGSGEAVVLCGGRFICTCARVMMSCRVMPRVSRSTELCGGVVVQ</sequence>
<evidence type="ECO:0000256" key="1">
    <source>
        <dbReference type="SAM" id="MobiDB-lite"/>
    </source>
</evidence>
<dbReference type="AlphaFoldDB" id="A0A5B7E4I5"/>
<feature type="region of interest" description="Disordered" evidence="1">
    <location>
        <begin position="64"/>
        <end position="103"/>
    </location>
</feature>
<reference evidence="2 3" key="1">
    <citation type="submission" date="2019-05" db="EMBL/GenBank/DDBJ databases">
        <title>Another draft genome of Portunus trituberculatus and its Hox gene families provides insights of decapod evolution.</title>
        <authorList>
            <person name="Jeong J.-H."/>
            <person name="Song I."/>
            <person name="Kim S."/>
            <person name="Choi T."/>
            <person name="Kim D."/>
            <person name="Ryu S."/>
            <person name="Kim W."/>
        </authorList>
    </citation>
    <scope>NUCLEOTIDE SEQUENCE [LARGE SCALE GENOMIC DNA]</scope>
    <source>
        <tissue evidence="2">Muscle</tissue>
    </source>
</reference>
<comment type="caution">
    <text evidence="2">The sequence shown here is derived from an EMBL/GenBank/DDBJ whole genome shotgun (WGS) entry which is preliminary data.</text>
</comment>
<keyword evidence="3" id="KW-1185">Reference proteome</keyword>